<dbReference type="GO" id="GO:0008531">
    <property type="term" value="F:riboflavin kinase activity"/>
    <property type="evidence" value="ECO:0007669"/>
    <property type="project" value="UniProtKB-UniRule"/>
</dbReference>
<keyword evidence="18" id="KW-1185">Reference proteome</keyword>
<keyword evidence="4 15" id="KW-0285">Flavoprotein</keyword>
<evidence type="ECO:0000256" key="3">
    <source>
        <dbReference type="ARBA" id="ARBA00005201"/>
    </source>
</evidence>
<dbReference type="PANTHER" id="PTHR22749">
    <property type="entry name" value="RIBOFLAVIN KINASE/FMN ADENYLYLTRANSFERASE"/>
    <property type="match status" value="1"/>
</dbReference>
<comment type="caution">
    <text evidence="17">The sequence shown here is derived from an EMBL/GenBank/DDBJ whole genome shotgun (WGS) entry which is preliminary data.</text>
</comment>
<evidence type="ECO:0000256" key="7">
    <source>
        <dbReference type="ARBA" id="ARBA00022695"/>
    </source>
</evidence>
<dbReference type="InterPro" id="IPR023465">
    <property type="entry name" value="Riboflavin_kinase_dom_sf"/>
</dbReference>
<dbReference type="InterPro" id="IPR014729">
    <property type="entry name" value="Rossmann-like_a/b/a_fold"/>
</dbReference>
<dbReference type="EC" id="2.7.7.2" evidence="15"/>
<dbReference type="FunFam" id="2.40.30.30:FF:000003">
    <property type="entry name" value="Riboflavin biosynthesis protein"/>
    <property type="match status" value="1"/>
</dbReference>
<dbReference type="SUPFAM" id="SSF52374">
    <property type="entry name" value="Nucleotidylyl transferase"/>
    <property type="match status" value="1"/>
</dbReference>
<keyword evidence="9 15" id="KW-0418">Kinase</keyword>
<comment type="catalytic activity">
    <reaction evidence="13 15">
        <text>riboflavin + ATP = FMN + ADP + H(+)</text>
        <dbReference type="Rhea" id="RHEA:14357"/>
        <dbReference type="ChEBI" id="CHEBI:15378"/>
        <dbReference type="ChEBI" id="CHEBI:30616"/>
        <dbReference type="ChEBI" id="CHEBI:57986"/>
        <dbReference type="ChEBI" id="CHEBI:58210"/>
        <dbReference type="ChEBI" id="CHEBI:456216"/>
        <dbReference type="EC" id="2.7.1.26"/>
    </reaction>
</comment>
<dbReference type="InterPro" id="IPR015864">
    <property type="entry name" value="FAD_synthase"/>
</dbReference>
<evidence type="ECO:0000256" key="5">
    <source>
        <dbReference type="ARBA" id="ARBA00022643"/>
    </source>
</evidence>
<dbReference type="GO" id="GO:0003919">
    <property type="term" value="F:FMN adenylyltransferase activity"/>
    <property type="evidence" value="ECO:0007669"/>
    <property type="project" value="UniProtKB-UniRule"/>
</dbReference>
<evidence type="ECO:0000256" key="11">
    <source>
        <dbReference type="ARBA" id="ARBA00022840"/>
    </source>
</evidence>
<dbReference type="GO" id="GO:0009398">
    <property type="term" value="P:FMN biosynthetic process"/>
    <property type="evidence" value="ECO:0007669"/>
    <property type="project" value="UniProtKB-UniRule"/>
</dbReference>
<evidence type="ECO:0000256" key="12">
    <source>
        <dbReference type="ARBA" id="ARBA00023268"/>
    </source>
</evidence>
<dbReference type="Proteomes" id="UP000238312">
    <property type="component" value="Unassembled WGS sequence"/>
</dbReference>
<dbReference type="Pfam" id="PF06574">
    <property type="entry name" value="FAD_syn"/>
    <property type="match status" value="1"/>
</dbReference>
<sequence>MIVPSVGGNADAHGRLVRVDAGTSEWGRGVQGSERSVVTIGVFDGVHRGHRRVAERAVAVARERGLRAVAVVFERPDEAVRPGARPQVLTGPRRRAELLTGLGFDEVDVVPFGAGPPGAGPGEFAQSVLAERLRAAVVVVGERFTFGGQDASGDVEILRTLGDKYDFEVETVPHLDDVSATSIRERLVTGDVEAAARQLGRPHRVEGVVVRGYQRGRQLGFPTANVETPQHTAIPADGVYAGWLECVPVANLPALYEGERWPAAISVGTNPTFEGVPRTVEAYALDRDDLELYGVHVAVEFAARLRGNTRFDSIEALIDQIHADVEATRRLTS</sequence>
<dbReference type="GO" id="GO:0009231">
    <property type="term" value="P:riboflavin biosynthetic process"/>
    <property type="evidence" value="ECO:0007669"/>
    <property type="project" value="InterPro"/>
</dbReference>
<feature type="domain" description="Riboflavin kinase" evidence="16">
    <location>
        <begin position="198"/>
        <end position="333"/>
    </location>
</feature>
<comment type="pathway">
    <text evidence="2 15">Cofactor biosynthesis; FAD biosynthesis; FAD from FMN: step 1/1.</text>
</comment>
<keyword evidence="7 15" id="KW-0548">Nucleotidyltransferase</keyword>
<gene>
    <name evidence="17" type="ORF">B0I32_102170</name>
</gene>
<evidence type="ECO:0000256" key="4">
    <source>
        <dbReference type="ARBA" id="ARBA00022630"/>
    </source>
</evidence>
<evidence type="ECO:0000256" key="6">
    <source>
        <dbReference type="ARBA" id="ARBA00022679"/>
    </source>
</evidence>
<protein>
    <recommendedName>
        <fullName evidence="15">Riboflavin biosynthesis protein</fullName>
    </recommendedName>
    <domain>
        <recommendedName>
            <fullName evidence="15">Riboflavin kinase</fullName>
            <ecNumber evidence="15">2.7.1.26</ecNumber>
        </recommendedName>
        <alternativeName>
            <fullName evidence="15">Flavokinase</fullName>
        </alternativeName>
    </domain>
    <domain>
        <recommendedName>
            <fullName evidence="15">FMN adenylyltransferase</fullName>
            <ecNumber evidence="15">2.7.7.2</ecNumber>
        </recommendedName>
        <alternativeName>
            <fullName evidence="15">FAD pyrophosphorylase</fullName>
        </alternativeName>
        <alternativeName>
            <fullName evidence="15">FAD synthase</fullName>
        </alternativeName>
    </domain>
</protein>
<dbReference type="InterPro" id="IPR023468">
    <property type="entry name" value="Riboflavin_kinase"/>
</dbReference>
<comment type="catalytic activity">
    <reaction evidence="14 15">
        <text>FMN + ATP + H(+) = FAD + diphosphate</text>
        <dbReference type="Rhea" id="RHEA:17237"/>
        <dbReference type="ChEBI" id="CHEBI:15378"/>
        <dbReference type="ChEBI" id="CHEBI:30616"/>
        <dbReference type="ChEBI" id="CHEBI:33019"/>
        <dbReference type="ChEBI" id="CHEBI:57692"/>
        <dbReference type="ChEBI" id="CHEBI:58210"/>
        <dbReference type="EC" id="2.7.7.2"/>
    </reaction>
</comment>
<evidence type="ECO:0000256" key="13">
    <source>
        <dbReference type="ARBA" id="ARBA00047880"/>
    </source>
</evidence>
<dbReference type="UniPathway" id="UPA00277">
    <property type="reaction ID" value="UER00407"/>
</dbReference>
<dbReference type="Gene3D" id="3.40.50.620">
    <property type="entry name" value="HUPs"/>
    <property type="match status" value="1"/>
</dbReference>
<dbReference type="SMART" id="SM00904">
    <property type="entry name" value="Flavokinase"/>
    <property type="match status" value="1"/>
</dbReference>
<evidence type="ECO:0000256" key="2">
    <source>
        <dbReference type="ARBA" id="ARBA00004726"/>
    </source>
</evidence>
<dbReference type="Gene3D" id="2.40.30.30">
    <property type="entry name" value="Riboflavin kinase-like"/>
    <property type="match status" value="1"/>
</dbReference>
<dbReference type="CDD" id="cd02064">
    <property type="entry name" value="FAD_synthetase_N"/>
    <property type="match status" value="1"/>
</dbReference>
<comment type="function">
    <text evidence="1">Catalyzes the phosphorylation of riboflavin to FMN followed by the adenylation of FMN to FAD.</text>
</comment>
<comment type="similarity">
    <text evidence="15">Belongs to the ribF family.</text>
</comment>
<evidence type="ECO:0000256" key="10">
    <source>
        <dbReference type="ARBA" id="ARBA00022827"/>
    </source>
</evidence>
<keyword evidence="12" id="KW-0511">Multifunctional enzyme</keyword>
<keyword evidence="5 15" id="KW-0288">FMN</keyword>
<dbReference type="GO" id="GO:0005524">
    <property type="term" value="F:ATP binding"/>
    <property type="evidence" value="ECO:0007669"/>
    <property type="project" value="UniProtKB-UniRule"/>
</dbReference>
<accession>A0A2T0N8L2</accession>
<evidence type="ECO:0000256" key="9">
    <source>
        <dbReference type="ARBA" id="ARBA00022777"/>
    </source>
</evidence>
<keyword evidence="11 15" id="KW-0067">ATP-binding</keyword>
<dbReference type="EC" id="2.7.1.26" evidence="15"/>
<dbReference type="EMBL" id="PVNG01000002">
    <property type="protein sequence ID" value="PRX69114.1"/>
    <property type="molecule type" value="Genomic_DNA"/>
</dbReference>
<name>A0A2T0N8L2_9ACTN</name>
<reference evidence="17 18" key="1">
    <citation type="submission" date="2018-03" db="EMBL/GenBank/DDBJ databases">
        <title>Genomic Encyclopedia of Type Strains, Phase III (KMG-III): the genomes of soil and plant-associated and newly described type strains.</title>
        <authorList>
            <person name="Whitman W."/>
        </authorList>
    </citation>
    <scope>NUCLEOTIDE SEQUENCE [LARGE SCALE GENOMIC DNA]</scope>
    <source>
        <strain evidence="17 18">CGMCC 4.7104</strain>
    </source>
</reference>
<dbReference type="InterPro" id="IPR002606">
    <property type="entry name" value="Riboflavin_kinase_bac"/>
</dbReference>
<evidence type="ECO:0000259" key="16">
    <source>
        <dbReference type="SMART" id="SM00904"/>
    </source>
</evidence>
<dbReference type="OrthoDB" id="9803667at2"/>
<evidence type="ECO:0000256" key="8">
    <source>
        <dbReference type="ARBA" id="ARBA00022741"/>
    </source>
</evidence>
<dbReference type="SUPFAM" id="SSF82114">
    <property type="entry name" value="Riboflavin kinase-like"/>
    <property type="match status" value="1"/>
</dbReference>
<dbReference type="AlphaFoldDB" id="A0A2T0N8L2"/>
<dbReference type="PIRSF" id="PIRSF004491">
    <property type="entry name" value="FAD_Synth"/>
    <property type="match status" value="1"/>
</dbReference>
<keyword evidence="8 15" id="KW-0547">Nucleotide-binding</keyword>
<evidence type="ECO:0000313" key="17">
    <source>
        <dbReference type="EMBL" id="PRX69114.1"/>
    </source>
</evidence>
<dbReference type="NCBIfam" id="NF004160">
    <property type="entry name" value="PRK05627.1-3"/>
    <property type="match status" value="1"/>
</dbReference>
<organism evidence="17 18">
    <name type="scientific">Nonomuraea fuscirosea</name>
    <dbReference type="NCBI Taxonomy" id="1291556"/>
    <lineage>
        <taxon>Bacteria</taxon>
        <taxon>Bacillati</taxon>
        <taxon>Actinomycetota</taxon>
        <taxon>Actinomycetes</taxon>
        <taxon>Streptosporangiales</taxon>
        <taxon>Streptosporangiaceae</taxon>
        <taxon>Nonomuraea</taxon>
    </lineage>
</organism>
<dbReference type="InterPro" id="IPR015865">
    <property type="entry name" value="Riboflavin_kinase_bac/euk"/>
</dbReference>
<dbReference type="UniPathway" id="UPA00276">
    <property type="reaction ID" value="UER00406"/>
</dbReference>
<comment type="pathway">
    <text evidence="3 15">Cofactor biosynthesis; FMN biosynthesis; FMN from riboflavin (ATP route): step 1/1.</text>
</comment>
<evidence type="ECO:0000313" key="18">
    <source>
        <dbReference type="Proteomes" id="UP000238312"/>
    </source>
</evidence>
<evidence type="ECO:0000256" key="1">
    <source>
        <dbReference type="ARBA" id="ARBA00002121"/>
    </source>
</evidence>
<evidence type="ECO:0000256" key="15">
    <source>
        <dbReference type="PIRNR" id="PIRNR004491"/>
    </source>
</evidence>
<proteinExistence type="inferred from homology"/>
<keyword evidence="6 15" id="KW-0808">Transferase</keyword>
<dbReference type="PANTHER" id="PTHR22749:SF6">
    <property type="entry name" value="RIBOFLAVIN KINASE"/>
    <property type="match status" value="1"/>
</dbReference>
<keyword evidence="10 15" id="KW-0274">FAD</keyword>
<evidence type="ECO:0000256" key="14">
    <source>
        <dbReference type="ARBA" id="ARBA00049494"/>
    </source>
</evidence>
<dbReference type="Pfam" id="PF01687">
    <property type="entry name" value="Flavokinase"/>
    <property type="match status" value="1"/>
</dbReference>
<dbReference type="GO" id="GO:0006747">
    <property type="term" value="P:FAD biosynthetic process"/>
    <property type="evidence" value="ECO:0007669"/>
    <property type="project" value="UniProtKB-UniRule"/>
</dbReference>